<feature type="compositionally biased region" description="Polar residues" evidence="3">
    <location>
        <begin position="159"/>
        <end position="176"/>
    </location>
</feature>
<dbReference type="RefSeq" id="XP_047735760.1">
    <property type="nucleotide sequence ID" value="XM_047879804.1"/>
</dbReference>
<keyword evidence="4" id="KW-0732">Signal</keyword>
<dbReference type="InterPro" id="IPR000618">
    <property type="entry name" value="Insect_cuticle"/>
</dbReference>
<reference evidence="6 7" key="1">
    <citation type="submission" date="2025-04" db="UniProtKB">
        <authorList>
            <consortium name="RefSeq"/>
        </authorList>
    </citation>
    <scope>IDENTIFICATION</scope>
    <source>
        <tissue evidence="6 7">Whole organism</tissue>
    </source>
</reference>
<dbReference type="Pfam" id="PF00379">
    <property type="entry name" value="Chitin_bind_4"/>
    <property type="match status" value="1"/>
</dbReference>
<dbReference type="PROSITE" id="PS00233">
    <property type="entry name" value="CHIT_BIND_RR_1"/>
    <property type="match status" value="1"/>
</dbReference>
<name>A0A979FFS1_HYAAZ</name>
<keyword evidence="5" id="KW-1185">Reference proteome</keyword>
<evidence type="ECO:0000313" key="7">
    <source>
        <dbReference type="RefSeq" id="XP_047735761.1"/>
    </source>
</evidence>
<keyword evidence="1 2" id="KW-0193">Cuticle</keyword>
<evidence type="ECO:0000256" key="4">
    <source>
        <dbReference type="SAM" id="SignalP"/>
    </source>
</evidence>
<dbReference type="GO" id="GO:0042302">
    <property type="term" value="F:structural constituent of cuticle"/>
    <property type="evidence" value="ECO:0007669"/>
    <property type="project" value="UniProtKB-UniRule"/>
</dbReference>
<feature type="compositionally biased region" description="Low complexity" evidence="3">
    <location>
        <begin position="27"/>
        <end position="36"/>
    </location>
</feature>
<dbReference type="GeneID" id="108681601"/>
<feature type="region of interest" description="Disordered" evidence="3">
    <location>
        <begin position="20"/>
        <end position="65"/>
    </location>
</feature>
<feature type="region of interest" description="Disordered" evidence="3">
    <location>
        <begin position="119"/>
        <end position="176"/>
    </location>
</feature>
<dbReference type="PANTHER" id="PTHR12236">
    <property type="entry name" value="STRUCTURAL CONTITUENT OF CUTICLE"/>
    <property type="match status" value="1"/>
</dbReference>
<sequence length="176" mass="20310">MFAKVVLFSCLALVVVARPDKRPNTYQPPQQQTYQPPQQPEPHPSYSNRQPSYQEPEEGMPFDYSYAVQDQYSGNNFGHNTNSDGKVTTGEYRVLLPDGRTQIVTYTADYNGFQAEVTYEGEARPYEPQPQASYNQPRPTYEQPQPRPTYEQPRPTYEPPQNTYQAPQQPQRGYSF</sequence>
<dbReference type="InterPro" id="IPR051217">
    <property type="entry name" value="Insect_Cuticle_Struc_Prot"/>
</dbReference>
<gene>
    <name evidence="6 7" type="primary">LOC108681601</name>
</gene>
<dbReference type="PROSITE" id="PS51155">
    <property type="entry name" value="CHIT_BIND_RR_2"/>
    <property type="match status" value="1"/>
</dbReference>
<proteinExistence type="predicted"/>
<organism evidence="5 7">
    <name type="scientific">Hyalella azteca</name>
    <name type="common">Amphipod</name>
    <dbReference type="NCBI Taxonomy" id="294128"/>
    <lineage>
        <taxon>Eukaryota</taxon>
        <taxon>Metazoa</taxon>
        <taxon>Ecdysozoa</taxon>
        <taxon>Arthropoda</taxon>
        <taxon>Crustacea</taxon>
        <taxon>Multicrustacea</taxon>
        <taxon>Malacostraca</taxon>
        <taxon>Eumalacostraca</taxon>
        <taxon>Peracarida</taxon>
        <taxon>Amphipoda</taxon>
        <taxon>Senticaudata</taxon>
        <taxon>Talitrida</taxon>
        <taxon>Talitroidea</taxon>
        <taxon>Hyalellidae</taxon>
        <taxon>Hyalella</taxon>
    </lineage>
</organism>
<dbReference type="GO" id="GO:0005615">
    <property type="term" value="C:extracellular space"/>
    <property type="evidence" value="ECO:0007669"/>
    <property type="project" value="TreeGrafter"/>
</dbReference>
<evidence type="ECO:0000256" key="2">
    <source>
        <dbReference type="PROSITE-ProRule" id="PRU00497"/>
    </source>
</evidence>
<dbReference type="GO" id="GO:0031012">
    <property type="term" value="C:extracellular matrix"/>
    <property type="evidence" value="ECO:0007669"/>
    <property type="project" value="TreeGrafter"/>
</dbReference>
<accession>A0A979FFS1</accession>
<dbReference type="AlphaFoldDB" id="A0A979FFS1"/>
<feature type="signal peptide" evidence="4">
    <location>
        <begin position="1"/>
        <end position="17"/>
    </location>
</feature>
<evidence type="ECO:0000256" key="1">
    <source>
        <dbReference type="ARBA" id="ARBA00022460"/>
    </source>
</evidence>
<feature type="chain" id="PRO_5044697476" evidence="4">
    <location>
        <begin position="18"/>
        <end position="176"/>
    </location>
</feature>
<dbReference type="Proteomes" id="UP000694843">
    <property type="component" value="Unplaced"/>
</dbReference>
<evidence type="ECO:0000256" key="3">
    <source>
        <dbReference type="SAM" id="MobiDB-lite"/>
    </source>
</evidence>
<dbReference type="PANTHER" id="PTHR12236:SF79">
    <property type="entry name" value="CUTICULAR PROTEIN 50CB-RELATED"/>
    <property type="match status" value="1"/>
</dbReference>
<dbReference type="RefSeq" id="XP_047735761.1">
    <property type="nucleotide sequence ID" value="XM_047879805.1"/>
</dbReference>
<protein>
    <submittedName>
        <fullName evidence="6">Extensin-like isoform X2</fullName>
    </submittedName>
    <submittedName>
        <fullName evidence="7">Extensin-like isoform X3</fullName>
    </submittedName>
</protein>
<evidence type="ECO:0000313" key="6">
    <source>
        <dbReference type="RefSeq" id="XP_047735760.1"/>
    </source>
</evidence>
<evidence type="ECO:0000313" key="5">
    <source>
        <dbReference type="Proteomes" id="UP000694843"/>
    </source>
</evidence>
<dbReference type="InterPro" id="IPR031311">
    <property type="entry name" value="CHIT_BIND_RR_consensus"/>
</dbReference>